<comment type="caution">
    <text evidence="8">The sequence shown here is derived from an EMBL/GenBank/DDBJ whole genome shotgun (WGS) entry which is preliminary data.</text>
</comment>
<feature type="transmembrane region" description="Helical" evidence="6">
    <location>
        <begin position="60"/>
        <end position="78"/>
    </location>
</feature>
<dbReference type="PANTHER" id="PTHR42718">
    <property type="entry name" value="MAJOR FACILITATOR SUPERFAMILY MULTIDRUG TRANSPORTER MFSC"/>
    <property type="match status" value="1"/>
</dbReference>
<proteinExistence type="predicted"/>
<keyword evidence="5 6" id="KW-0472">Membrane</keyword>
<dbReference type="EMBL" id="VOBL01000034">
    <property type="protein sequence ID" value="KAA0973185.1"/>
    <property type="molecule type" value="Genomic_DNA"/>
</dbReference>
<dbReference type="AlphaFoldDB" id="A0A5B0E4S5"/>
<dbReference type="PROSITE" id="PS50850">
    <property type="entry name" value="MFS"/>
    <property type="match status" value="1"/>
</dbReference>
<organism evidence="8 9">
    <name type="scientific">Paeniglutamicibacter gangotriensis</name>
    <dbReference type="NCBI Taxonomy" id="254787"/>
    <lineage>
        <taxon>Bacteria</taxon>
        <taxon>Bacillati</taxon>
        <taxon>Actinomycetota</taxon>
        <taxon>Actinomycetes</taxon>
        <taxon>Micrococcales</taxon>
        <taxon>Micrococcaceae</taxon>
        <taxon>Paeniglutamicibacter</taxon>
    </lineage>
</organism>
<evidence type="ECO:0000313" key="9">
    <source>
        <dbReference type="Proteomes" id="UP000323856"/>
    </source>
</evidence>
<dbReference type="GO" id="GO:0022857">
    <property type="term" value="F:transmembrane transporter activity"/>
    <property type="evidence" value="ECO:0007669"/>
    <property type="project" value="InterPro"/>
</dbReference>
<dbReference type="Pfam" id="PF07690">
    <property type="entry name" value="MFS_1"/>
    <property type="match status" value="1"/>
</dbReference>
<dbReference type="InterPro" id="IPR020846">
    <property type="entry name" value="MFS_dom"/>
</dbReference>
<accession>A0A5B0E4S5</accession>
<evidence type="ECO:0000313" key="8">
    <source>
        <dbReference type="EMBL" id="KAA0973185.1"/>
    </source>
</evidence>
<feature type="transmembrane region" description="Helical" evidence="6">
    <location>
        <begin position="90"/>
        <end position="109"/>
    </location>
</feature>
<feature type="transmembrane region" description="Helical" evidence="6">
    <location>
        <begin position="176"/>
        <end position="197"/>
    </location>
</feature>
<dbReference type="GO" id="GO:0005886">
    <property type="term" value="C:plasma membrane"/>
    <property type="evidence" value="ECO:0007669"/>
    <property type="project" value="UniProtKB-SubCell"/>
</dbReference>
<reference evidence="8 9" key="1">
    <citation type="submission" date="2019-07" db="EMBL/GenBank/DDBJ databases">
        <title>Analysis of the biochemical properties, biological activity and biotechnological potential of siderophores and biosurfactants produced by Antarctic psychrotolerant bacteria.</title>
        <authorList>
            <person name="Styczynski M."/>
            <person name="Krucon T."/>
            <person name="Decewicz P."/>
            <person name="Dziewit L."/>
        </authorList>
    </citation>
    <scope>NUCLEOTIDE SEQUENCE [LARGE SCALE GENOMIC DNA]</scope>
    <source>
        <strain evidence="8 9">ANT_H27</strain>
    </source>
</reference>
<dbReference type="Proteomes" id="UP000323856">
    <property type="component" value="Unassembled WGS sequence"/>
</dbReference>
<evidence type="ECO:0000256" key="5">
    <source>
        <dbReference type="ARBA" id="ARBA00023136"/>
    </source>
</evidence>
<feature type="transmembrane region" description="Helical" evidence="6">
    <location>
        <begin position="115"/>
        <end position="135"/>
    </location>
</feature>
<dbReference type="OrthoDB" id="9812221at2"/>
<evidence type="ECO:0000256" key="4">
    <source>
        <dbReference type="ARBA" id="ARBA00022989"/>
    </source>
</evidence>
<evidence type="ECO:0000256" key="1">
    <source>
        <dbReference type="ARBA" id="ARBA00004651"/>
    </source>
</evidence>
<gene>
    <name evidence="8" type="ORF">FQ154_19490</name>
</gene>
<feature type="transmembrane region" description="Helical" evidence="6">
    <location>
        <begin position="147"/>
        <end position="170"/>
    </location>
</feature>
<feature type="transmembrane region" description="Helical" evidence="6">
    <location>
        <begin position="345"/>
        <end position="366"/>
    </location>
</feature>
<feature type="transmembrane region" description="Helical" evidence="6">
    <location>
        <begin position="277"/>
        <end position="297"/>
    </location>
</feature>
<dbReference type="SUPFAM" id="SSF103473">
    <property type="entry name" value="MFS general substrate transporter"/>
    <property type="match status" value="1"/>
</dbReference>
<sequence length="496" mass="51790">MMSALAGRKVPKKGMLRRPGFATIVSVLILAEIVSAFELSMMYVTLPTLIKDFQVDANTVAWVVTAYLLVSASAGVMGGRFGDMYGRRKVLIIVLVISGAGSLISLIGGTLGMIILGRAIQGVAGAVMGLAFGLAREHLDEERIPVGVSMIGASALIAGAGGAFIAGFMIDAYSWHGIFAFAAVLAIVAAIAVIVRIPRDKVTVTKEKPDYLGSLLLPIAVSSILLGLSSSSKTGFASIQFIGLMALGLLVAVIWAWWELRVESPIVNLRMFKNRQIALVMTATMLAAIGPIGGMAVPSQMVLQYPTAVGFGLGFTATSAGVLSCVTALLGYFFAPLGGKLAHRFGARSVFISGLLLMTLVLPIIMLTYGNVVMFVAAMSLNGIGISLTYGALPNVLIEAVPESHTSETAGTNTMVRNVGQSTATAIGAYILASHQDPTTTVVAQSGISLAFGFVMVFAALSVIVALLLKRNPVPWVPETLEDKAVRRGAQSVAAV</sequence>
<evidence type="ECO:0000259" key="7">
    <source>
        <dbReference type="PROSITE" id="PS50850"/>
    </source>
</evidence>
<feature type="transmembrane region" description="Helical" evidence="6">
    <location>
        <begin position="309"/>
        <end position="333"/>
    </location>
</feature>
<feature type="transmembrane region" description="Helical" evidence="6">
    <location>
        <begin position="235"/>
        <end position="257"/>
    </location>
</feature>
<dbReference type="RefSeq" id="WP_149621017.1">
    <property type="nucleotide sequence ID" value="NZ_VOBL01000034.1"/>
</dbReference>
<dbReference type="InterPro" id="IPR011701">
    <property type="entry name" value="MFS"/>
</dbReference>
<protein>
    <submittedName>
        <fullName evidence="8">MFS transporter</fullName>
    </submittedName>
</protein>
<comment type="subcellular location">
    <subcellularLocation>
        <location evidence="1">Cell membrane</location>
        <topology evidence="1">Multi-pass membrane protein</topology>
    </subcellularLocation>
</comment>
<evidence type="ECO:0000256" key="6">
    <source>
        <dbReference type="SAM" id="Phobius"/>
    </source>
</evidence>
<dbReference type="PANTHER" id="PTHR42718:SF9">
    <property type="entry name" value="MAJOR FACILITATOR SUPERFAMILY MULTIDRUG TRANSPORTER MFSC"/>
    <property type="match status" value="1"/>
</dbReference>
<evidence type="ECO:0000256" key="2">
    <source>
        <dbReference type="ARBA" id="ARBA00022448"/>
    </source>
</evidence>
<evidence type="ECO:0000256" key="3">
    <source>
        <dbReference type="ARBA" id="ARBA00022692"/>
    </source>
</evidence>
<feature type="domain" description="Major facilitator superfamily (MFS) profile" evidence="7">
    <location>
        <begin position="24"/>
        <end position="474"/>
    </location>
</feature>
<dbReference type="Gene3D" id="1.20.1250.20">
    <property type="entry name" value="MFS general substrate transporter like domains"/>
    <property type="match status" value="2"/>
</dbReference>
<feature type="transmembrane region" description="Helical" evidence="6">
    <location>
        <begin position="209"/>
        <end position="229"/>
    </location>
</feature>
<keyword evidence="3 6" id="KW-0812">Transmembrane</keyword>
<dbReference type="InterPro" id="IPR036259">
    <property type="entry name" value="MFS_trans_sf"/>
</dbReference>
<name>A0A5B0E4S5_9MICC</name>
<keyword evidence="2" id="KW-0813">Transport</keyword>
<keyword evidence="4 6" id="KW-1133">Transmembrane helix</keyword>
<feature type="transmembrane region" description="Helical" evidence="6">
    <location>
        <begin position="448"/>
        <end position="469"/>
    </location>
</feature>